<evidence type="ECO:0000313" key="2">
    <source>
        <dbReference type="EMBL" id="KAJ7335534.1"/>
    </source>
</evidence>
<dbReference type="Proteomes" id="UP001142489">
    <property type="component" value="Unassembled WGS sequence"/>
</dbReference>
<organism evidence="2 3">
    <name type="scientific">Phrynocephalus forsythii</name>
    <dbReference type="NCBI Taxonomy" id="171643"/>
    <lineage>
        <taxon>Eukaryota</taxon>
        <taxon>Metazoa</taxon>
        <taxon>Chordata</taxon>
        <taxon>Craniata</taxon>
        <taxon>Vertebrata</taxon>
        <taxon>Euteleostomi</taxon>
        <taxon>Lepidosauria</taxon>
        <taxon>Squamata</taxon>
        <taxon>Bifurcata</taxon>
        <taxon>Unidentata</taxon>
        <taxon>Episquamata</taxon>
        <taxon>Toxicofera</taxon>
        <taxon>Iguania</taxon>
        <taxon>Acrodonta</taxon>
        <taxon>Agamidae</taxon>
        <taxon>Agaminae</taxon>
        <taxon>Phrynocephalus</taxon>
    </lineage>
</organism>
<dbReference type="EMBL" id="JAPFRF010000004">
    <property type="protein sequence ID" value="KAJ7335534.1"/>
    <property type="molecule type" value="Genomic_DNA"/>
</dbReference>
<accession>A0A9Q1B4Z7</accession>
<comment type="caution">
    <text evidence="2">The sequence shown here is derived from an EMBL/GenBank/DDBJ whole genome shotgun (WGS) entry which is preliminary data.</text>
</comment>
<evidence type="ECO:0000313" key="3">
    <source>
        <dbReference type="Proteomes" id="UP001142489"/>
    </source>
</evidence>
<sequence>MGKTWRSPSEAEKGSSDKEDLGRRRSRSASRGRFAESWKRISSRRGSSKRSGLPSQAPPVSAHSGVVVVVLSLRRP</sequence>
<evidence type="ECO:0000256" key="1">
    <source>
        <dbReference type="SAM" id="MobiDB-lite"/>
    </source>
</evidence>
<proteinExistence type="predicted"/>
<feature type="region of interest" description="Disordered" evidence="1">
    <location>
        <begin position="1"/>
        <end position="64"/>
    </location>
</feature>
<feature type="compositionally biased region" description="Basic and acidic residues" evidence="1">
    <location>
        <begin position="9"/>
        <end position="23"/>
    </location>
</feature>
<gene>
    <name evidence="2" type="ORF">JRQ81_013475</name>
</gene>
<reference evidence="2" key="1">
    <citation type="journal article" date="2023" name="DNA Res.">
        <title>Chromosome-level genome assembly of Phrynocephalus forsythii using third-generation DNA sequencing and Hi-C analysis.</title>
        <authorList>
            <person name="Qi Y."/>
            <person name="Zhao W."/>
            <person name="Zhao Y."/>
            <person name="Niu C."/>
            <person name="Cao S."/>
            <person name="Zhang Y."/>
        </authorList>
    </citation>
    <scope>NUCLEOTIDE SEQUENCE</scope>
    <source>
        <tissue evidence="2">Muscle</tissue>
    </source>
</reference>
<keyword evidence="3" id="KW-1185">Reference proteome</keyword>
<protein>
    <submittedName>
        <fullName evidence="2">Uncharacterized protein</fullName>
    </submittedName>
</protein>
<dbReference type="AlphaFoldDB" id="A0A9Q1B4Z7"/>
<name>A0A9Q1B4Z7_9SAUR</name>